<reference evidence="1 2" key="1">
    <citation type="submission" date="2015-05" db="EMBL/GenBank/DDBJ databases">
        <authorList>
            <person name="Wang D.B."/>
            <person name="Wang M."/>
        </authorList>
    </citation>
    <scope>NUCLEOTIDE SEQUENCE [LARGE SCALE GENOMIC DNA]</scope>
    <source>
        <strain evidence="1">VL1</strain>
    </source>
</reference>
<gene>
    <name evidence="1" type="ORF">BN1708_000265</name>
</gene>
<dbReference type="SUPFAM" id="SSF55874">
    <property type="entry name" value="ATPase domain of HSP90 chaperone/DNA topoisomerase II/histidine kinase"/>
    <property type="match status" value="1"/>
</dbReference>
<accession>A0A0G4KD59</accession>
<evidence type="ECO:0000313" key="2">
    <source>
        <dbReference type="Proteomes" id="UP000044602"/>
    </source>
</evidence>
<sequence>MASPQDAQRAVEAIGAKYGYVGEDIMKQIGQWSPSIRQDIEKSMRAKDKLAAHSIKTLAQNIYGSNARFVFELLQNADDNRFTRAKANGALPSISFHLHPHRIVVECNEDGFTEKDLRAICSVGESTKSASRGYIGAKGIGFKSVFIAAWKVVIQSGHFSFHFKHEKGDLGLGMVLPVWENQAAALPGPLTRMTLHLHEQGEAQELEHLRQTIFRQLSELQNTSLLFLRNLRQISVAFYDEDGGLKSSKNFRVGDERDHAVLLETASTSTVNGNNGQTSTENKQYHVTRHMATNLSKSDNRDSPTNAEAEVVLAFPLTSDLQPLIEQQEIFAFLPIRESNFKFLIHSDFDTSASRQDIVSTSLRNRSLIDGIAAAFIKAVLQFCEHPSLCYTWPRFLPSTTDESIPIWSTLVQRIKDLVSQTPILKSRHKRGLRMIRNVHIITDIAADHNGASLFDDSVLDPFISTAYKQASVTALKSYGLRACEFRNIWNLLQADLASPQSKLKSPSTSEDWHSAVARLLASFFTEKVTLAISSLRLSVMLPLKGGLWVAANDGVIYLPATAGISIPPGVKKHVLDPTAVANADRRALFEHLGAVEASVSEVRKSVLDALYSPSSPKHVDVEKSKAQLHFLYLSHDRRQPGERLGQMFLYKENNATGKTGEEDFYLHGSNPYGPEALLGPIGTWPGLEVTFLHPAYLESPPSPPTAGHPSWKVWLYNYLGVRRRLRLISRDRREISGEFASVLDYRPDKWLGLFEYLWRHEESLFKDKHHLREELSGLPAYALCKPPLEISCYLKDSYLPLPHLQQQCRRFMGNDSTHFPFLSLGGTEDEEAFLTKWLFLHTKFHVRKEDDTRFLLDMLLRISNFDSTSALADKCQTIVDLYVAIETKFQAATDRQAAKDAIEHLFWETEEAVILIPSRGASEAAWTVASSCRWKASPDMVSLFPLEQLYSQVGSEDQMMILSRFFSKTLKIDDVSWRDLQGELAKLRDQGCDDLDRIRGVYLYLANLKVIARTFEDNALIFVVKDGQAGWYKTCDCLWSSTTDISGKVTLNDDYEDLRELFVENLGVKTLTLQMVYDELLQTDAQASTDDVKAKLWSLNALLQTEQELPDPVPLRRIPIFPVKYASGATAERTIETDFAIVDNESLADKFRSRIKLLDFSREEVLRLKPFLGWVGLANRYLSAAVRESTSVAEADSRPISTPNHDIKRKAHAISRIAAHFNSPRYKAGPSELYQLLRSAVTTETTGISSVLRISQDGRSTELETAIGDLHIDDSSSHLSFFVPRHKKAREICYLSALPTNLASWLMRDSVTQIPEAVEESAVTALVTILGADPASVDLLLERLDIINISIQNEDVNVAEDEEDEASVAVIGDDAESLVQLMTPDTSASERGPAMATEIRLAPLSGTHPNLSSNDVEVTHTVSRHSHMAYHSVVQPHSTLPAYHATNLQGSTSEDAQYLRLLTKVVDAARQAVFPSQGIFGMSNLRDALLERPINAWHGGFDGPGNESRFRSTSQLERDRKIGAAGELYVFEMLSRLRPSLHGWSRHNWQSTIRQYVTLHPDYQDLPPWNGRETADVTYQDVRGELTTWLRDHGYLDGEGWRDARPKYYIEVKTTTGPHNTPFYMSKDQYQRMQDIHNARGNDKVYMLLHVFSIETWRHWDVRVYGSGEAEGGWPSGVDWGDVVCCSFGGITTDVKPGLVM</sequence>
<dbReference type="Proteomes" id="UP000044602">
    <property type="component" value="Unassembled WGS sequence"/>
</dbReference>
<dbReference type="EMBL" id="CVQH01000001">
    <property type="protein sequence ID" value="CRJ80470.1"/>
    <property type="molecule type" value="Genomic_DNA"/>
</dbReference>
<dbReference type="Gene3D" id="3.30.565.10">
    <property type="entry name" value="Histidine kinase-like ATPase, C-terminal domain"/>
    <property type="match status" value="1"/>
</dbReference>
<dbReference type="PANTHER" id="PTHR32387">
    <property type="entry name" value="WU:FJ29H11"/>
    <property type="match status" value="1"/>
</dbReference>
<dbReference type="STRING" id="100787.A0A0G4KD59"/>
<dbReference type="PANTHER" id="PTHR32387:SF0">
    <property type="entry name" value="PROTEIN NO VEIN"/>
    <property type="match status" value="1"/>
</dbReference>
<name>A0A0G4KD59_VERLO</name>
<keyword evidence="2" id="KW-1185">Reference proteome</keyword>
<dbReference type="InterPro" id="IPR052957">
    <property type="entry name" value="Auxin_embryo_med"/>
</dbReference>
<protein>
    <recommendedName>
        <fullName evidence="3">Protein NO VEIN C-terminal domain-containing protein</fullName>
    </recommendedName>
</protein>
<dbReference type="NCBIfam" id="NF047352">
    <property type="entry name" value="P_loop_sacsin"/>
    <property type="match status" value="1"/>
</dbReference>
<evidence type="ECO:0008006" key="3">
    <source>
        <dbReference type="Google" id="ProtNLM"/>
    </source>
</evidence>
<organism evidence="1 2">
    <name type="scientific">Verticillium longisporum</name>
    <name type="common">Verticillium dahliae var. longisporum</name>
    <dbReference type="NCBI Taxonomy" id="100787"/>
    <lineage>
        <taxon>Eukaryota</taxon>
        <taxon>Fungi</taxon>
        <taxon>Dikarya</taxon>
        <taxon>Ascomycota</taxon>
        <taxon>Pezizomycotina</taxon>
        <taxon>Sordariomycetes</taxon>
        <taxon>Hypocreomycetidae</taxon>
        <taxon>Glomerellales</taxon>
        <taxon>Plectosphaerellaceae</taxon>
        <taxon>Verticillium</taxon>
    </lineage>
</organism>
<dbReference type="InterPro" id="IPR036890">
    <property type="entry name" value="HATPase_C_sf"/>
</dbReference>
<proteinExistence type="predicted"/>
<evidence type="ECO:0000313" key="1">
    <source>
        <dbReference type="EMBL" id="CRJ80470.1"/>
    </source>
</evidence>